<dbReference type="Pfam" id="PF03401">
    <property type="entry name" value="TctC"/>
    <property type="match status" value="1"/>
</dbReference>
<dbReference type="PIRSF" id="PIRSF017082">
    <property type="entry name" value="YflP"/>
    <property type="match status" value="1"/>
</dbReference>
<reference evidence="2" key="1">
    <citation type="submission" date="2021-11" db="EMBL/GenBank/DDBJ databases">
        <title>Description of a new species Pelosinus isolated from the bottom sediments of Lake Baikal.</title>
        <authorList>
            <person name="Zakharyuk A."/>
        </authorList>
    </citation>
    <scope>NUCLEOTIDE SEQUENCE</scope>
    <source>
        <strain evidence="2">Bkl1</strain>
    </source>
</reference>
<dbReference type="RefSeq" id="WP_229536855.1">
    <property type="nucleotide sequence ID" value="NZ_JAJHJB010000043.1"/>
</dbReference>
<keyword evidence="3" id="KW-1185">Reference proteome</keyword>
<evidence type="ECO:0000256" key="1">
    <source>
        <dbReference type="ARBA" id="ARBA00006987"/>
    </source>
</evidence>
<dbReference type="Proteomes" id="UP001165492">
    <property type="component" value="Unassembled WGS sequence"/>
</dbReference>
<comment type="similarity">
    <text evidence="1">Belongs to the UPF0065 (bug) family.</text>
</comment>
<name>A0ABS8HXL2_9FIRM</name>
<dbReference type="SUPFAM" id="SSF53850">
    <property type="entry name" value="Periplasmic binding protein-like II"/>
    <property type="match status" value="1"/>
</dbReference>
<organism evidence="2 3">
    <name type="scientific">Pelosinus baikalensis</name>
    <dbReference type="NCBI Taxonomy" id="2892015"/>
    <lineage>
        <taxon>Bacteria</taxon>
        <taxon>Bacillati</taxon>
        <taxon>Bacillota</taxon>
        <taxon>Negativicutes</taxon>
        <taxon>Selenomonadales</taxon>
        <taxon>Sporomusaceae</taxon>
        <taxon>Pelosinus</taxon>
    </lineage>
</organism>
<dbReference type="PANTHER" id="PTHR42928:SF5">
    <property type="entry name" value="BLR1237 PROTEIN"/>
    <property type="match status" value="1"/>
</dbReference>
<dbReference type="Gene3D" id="3.40.190.150">
    <property type="entry name" value="Bordetella uptake gene, domain 1"/>
    <property type="match status" value="1"/>
</dbReference>
<dbReference type="CDD" id="cd07012">
    <property type="entry name" value="PBP2_Bug_TTT"/>
    <property type="match status" value="1"/>
</dbReference>
<comment type="caution">
    <text evidence="2">The sequence shown here is derived from an EMBL/GenBank/DDBJ whole genome shotgun (WGS) entry which is preliminary data.</text>
</comment>
<sequence>MEPKTVTTTNKYPEKPINVIVPFSIGSALDMIARSLEKTAPKYLGQPLVILNKTGGGGAVAWNELSTANPDGYTLGMTAIDTLLLPQYGSSKYNYLTALDPLVQVAASPMVMAVQATQPWKSLDDLVEYAKTHPGQLKFGNSGVGTFPHVLGEMLNHAAGISTKQVPFNGAGEVITAVLGEHVHIAFVNPILVKEQVKSGTLRILAVTGEHRMTDPILAQIPTFKEQGFDITLTNWTVVAIPKETPVEVKNKLAEGFKAMITDPEFIKNMNNAGLVVEYLGSKDSQDKWLKDNQKLATTLQETGLLELIKEQKK</sequence>
<evidence type="ECO:0000313" key="3">
    <source>
        <dbReference type="Proteomes" id="UP001165492"/>
    </source>
</evidence>
<dbReference type="PANTHER" id="PTHR42928">
    <property type="entry name" value="TRICARBOXYLATE-BINDING PROTEIN"/>
    <property type="match status" value="1"/>
</dbReference>
<dbReference type="Gene3D" id="3.40.190.10">
    <property type="entry name" value="Periplasmic binding protein-like II"/>
    <property type="match status" value="1"/>
</dbReference>
<dbReference type="InterPro" id="IPR042100">
    <property type="entry name" value="Bug_dom1"/>
</dbReference>
<dbReference type="InterPro" id="IPR005064">
    <property type="entry name" value="BUG"/>
</dbReference>
<gene>
    <name evidence="2" type="ORF">LMF89_21415</name>
</gene>
<evidence type="ECO:0000313" key="2">
    <source>
        <dbReference type="EMBL" id="MCC5467899.1"/>
    </source>
</evidence>
<accession>A0ABS8HXL2</accession>
<proteinExistence type="inferred from homology"/>
<dbReference type="EMBL" id="JAJHJB010000043">
    <property type="protein sequence ID" value="MCC5467899.1"/>
    <property type="molecule type" value="Genomic_DNA"/>
</dbReference>
<protein>
    <submittedName>
        <fullName evidence="2">Tripartite tricarboxylate transporter substrate binding protein</fullName>
    </submittedName>
</protein>